<keyword evidence="1" id="KW-0812">Transmembrane</keyword>
<feature type="transmembrane region" description="Helical" evidence="1">
    <location>
        <begin position="90"/>
        <end position="115"/>
    </location>
</feature>
<evidence type="ECO:0000313" key="2">
    <source>
        <dbReference type="EMBL" id="AIF23696.1"/>
    </source>
</evidence>
<evidence type="ECO:0000256" key="1">
    <source>
        <dbReference type="SAM" id="Phobius"/>
    </source>
</evidence>
<reference evidence="2" key="1">
    <citation type="journal article" date="2014" name="Genome Biol. Evol.">
        <title>Pangenome evidence for extensive interdomain horizontal transfer affecting lineage core and shell genes in uncultured planktonic thaumarchaeota and euryarchaeota.</title>
        <authorList>
            <person name="Deschamps P."/>
            <person name="Zivanovic Y."/>
            <person name="Moreira D."/>
            <person name="Rodriguez-Valera F."/>
            <person name="Lopez-Garcia P."/>
        </authorList>
    </citation>
    <scope>NUCLEOTIDE SEQUENCE</scope>
</reference>
<dbReference type="EMBL" id="KF901238">
    <property type="protein sequence ID" value="AIF23696.1"/>
    <property type="molecule type" value="Genomic_DNA"/>
</dbReference>
<feature type="transmembrane region" description="Helical" evidence="1">
    <location>
        <begin position="254"/>
        <end position="276"/>
    </location>
</feature>
<keyword evidence="1" id="KW-1133">Transmembrane helix</keyword>
<proteinExistence type="predicted"/>
<organism evidence="2">
    <name type="scientific">uncultured marine group II/III euryarchaeote SAT1000_18_B12</name>
    <dbReference type="NCBI Taxonomy" id="1456563"/>
    <lineage>
        <taxon>Archaea</taxon>
        <taxon>Methanobacteriati</taxon>
        <taxon>Methanobacteriota</taxon>
        <taxon>environmental samples</taxon>
    </lineage>
</organism>
<dbReference type="AlphaFoldDB" id="A0A075I4U5"/>
<sequence>MGDAERVKGLLDGSMDPTELEDDAELYILAERIYGREALDEMGVAAPMRPPEVDSTNHSNGNNLEVELPDISELDEIPEQSSKESSGSRIMLMAGLVGLVLVSVNVSIGIGHYLALCEDQPEAPPLSFTTLSNWQNDTIHITWTVANLNTTINYSVYWSMSQNGSSEFVDDDWFNWTGSSNLIHSENRAATTSPGCYISTLYSEGIEISQSNGCTENPSTTSILAVISEVPAQCEDNTRLLWDKVAEYESVDSWASAGTGGLLDGALMMLFGMITLRSAFRKK</sequence>
<protein>
    <submittedName>
        <fullName evidence="2">Uncharacterized protein</fullName>
    </submittedName>
</protein>
<name>A0A075I4U5_9EURY</name>
<accession>A0A075I4U5</accession>
<keyword evidence="1" id="KW-0472">Membrane</keyword>